<evidence type="ECO:0000256" key="3">
    <source>
        <dbReference type="SAM" id="Coils"/>
    </source>
</evidence>
<name>A0A7C5AMF8_9BACT</name>
<keyword evidence="2" id="KW-0732">Signal</keyword>
<dbReference type="GO" id="GO:0005829">
    <property type="term" value="C:cytosol"/>
    <property type="evidence" value="ECO:0007669"/>
    <property type="project" value="TreeGrafter"/>
</dbReference>
<comment type="caution">
    <text evidence="4">The sequence shown here is derived from an EMBL/GenBank/DDBJ whole genome shotgun (WGS) entry which is preliminary data.</text>
</comment>
<dbReference type="Pfam" id="PF03938">
    <property type="entry name" value="OmpH"/>
    <property type="match status" value="1"/>
</dbReference>
<feature type="coiled-coil region" evidence="3">
    <location>
        <begin position="85"/>
        <end position="112"/>
    </location>
</feature>
<dbReference type="SMART" id="SM00935">
    <property type="entry name" value="OmpH"/>
    <property type="match status" value="1"/>
</dbReference>
<protein>
    <submittedName>
        <fullName evidence="4">OmpH family outer membrane protein</fullName>
    </submittedName>
</protein>
<dbReference type="InterPro" id="IPR024930">
    <property type="entry name" value="Skp_dom_sf"/>
</dbReference>
<comment type="similarity">
    <text evidence="1">Belongs to the Skp family.</text>
</comment>
<evidence type="ECO:0000256" key="1">
    <source>
        <dbReference type="ARBA" id="ARBA00009091"/>
    </source>
</evidence>
<proteinExistence type="inferred from homology"/>
<sequence>MKKWTLTLLVAICLWFLPVWAGAELRIGVVDVEDIINKSPEYKRIESNLKRKSEELQRPLQQREQDISQQIAEFQKQAEAGIIKAEAKKRKEEELQKKIEEIQKSKSEAARTFQQHYEREMKPLMDKFNQAVEQVANEEKLDLVIPKAGVYVRNKSLDVTEKVRSRFK</sequence>
<dbReference type="EMBL" id="DTKJ01000055">
    <property type="protein sequence ID" value="HGZ12089.1"/>
    <property type="molecule type" value="Genomic_DNA"/>
</dbReference>
<reference evidence="4" key="1">
    <citation type="journal article" date="2020" name="mSystems">
        <title>Genome- and Community-Level Interaction Insights into Carbon Utilization and Element Cycling Functions of Hydrothermarchaeota in Hydrothermal Sediment.</title>
        <authorList>
            <person name="Zhou Z."/>
            <person name="Liu Y."/>
            <person name="Xu W."/>
            <person name="Pan J."/>
            <person name="Luo Z.H."/>
            <person name="Li M."/>
        </authorList>
    </citation>
    <scope>NUCLEOTIDE SEQUENCE [LARGE SCALE GENOMIC DNA]</scope>
    <source>
        <strain evidence="4">SpSt-853</strain>
    </source>
</reference>
<dbReference type="GO" id="GO:0050821">
    <property type="term" value="P:protein stabilization"/>
    <property type="evidence" value="ECO:0007669"/>
    <property type="project" value="TreeGrafter"/>
</dbReference>
<dbReference type="SUPFAM" id="SSF111384">
    <property type="entry name" value="OmpH-like"/>
    <property type="match status" value="1"/>
</dbReference>
<keyword evidence="3" id="KW-0175">Coiled coil</keyword>
<accession>A0A7C5AMF8</accession>
<dbReference type="AlphaFoldDB" id="A0A7C5AMF8"/>
<organism evidence="4">
    <name type="scientific">Desulfobacca acetoxidans</name>
    <dbReference type="NCBI Taxonomy" id="60893"/>
    <lineage>
        <taxon>Bacteria</taxon>
        <taxon>Pseudomonadati</taxon>
        <taxon>Thermodesulfobacteriota</taxon>
        <taxon>Desulfobaccia</taxon>
        <taxon>Desulfobaccales</taxon>
        <taxon>Desulfobaccaceae</taxon>
        <taxon>Desulfobacca</taxon>
    </lineage>
</organism>
<dbReference type="GO" id="GO:0051082">
    <property type="term" value="F:unfolded protein binding"/>
    <property type="evidence" value="ECO:0007669"/>
    <property type="project" value="InterPro"/>
</dbReference>
<dbReference type="Gene3D" id="3.30.910.20">
    <property type="entry name" value="Skp domain"/>
    <property type="match status" value="1"/>
</dbReference>
<gene>
    <name evidence="4" type="ORF">ENW48_07720</name>
</gene>
<dbReference type="PANTHER" id="PTHR35089">
    <property type="entry name" value="CHAPERONE PROTEIN SKP"/>
    <property type="match status" value="1"/>
</dbReference>
<evidence type="ECO:0000256" key="2">
    <source>
        <dbReference type="ARBA" id="ARBA00022729"/>
    </source>
</evidence>
<dbReference type="PANTHER" id="PTHR35089:SF1">
    <property type="entry name" value="CHAPERONE PROTEIN SKP"/>
    <property type="match status" value="1"/>
</dbReference>
<evidence type="ECO:0000313" key="4">
    <source>
        <dbReference type="EMBL" id="HGZ12089.1"/>
    </source>
</evidence>
<dbReference type="InterPro" id="IPR005632">
    <property type="entry name" value="Chaperone_Skp"/>
</dbReference>